<accession>A0AAW1R4A1</accession>
<evidence type="ECO:0000313" key="4">
    <source>
        <dbReference type="Proteomes" id="UP001489004"/>
    </source>
</evidence>
<gene>
    <name evidence="3" type="ORF">WJX72_000138</name>
</gene>
<comment type="caution">
    <text evidence="3">The sequence shown here is derived from an EMBL/GenBank/DDBJ whole genome shotgun (WGS) entry which is preliminary data.</text>
</comment>
<dbReference type="AlphaFoldDB" id="A0AAW1R4A1"/>
<keyword evidence="1" id="KW-0732">Signal</keyword>
<sequence length="312" mass="35028">MAKITKAVLLALLGTILFAQAIQAGRGRDNDDCWNENDCDSCFSCQPRQNWFGRRLLNFQSNRCCTRTRGSGCGDPLMTGYDGRTFQFEGQAGHIYNLFTEQNHQLNVKMVEADLHDEAHAETGGTFMDTLSFQYKDTIVVAEVDAEGNMTVTMNGKVIPDKYYKELYDNEALVESEANFPGVGHLIVVTTPMIVVHIQSVKPYTDEFNQLNRGHIDFATTLLEKPREMHGVIGQTMFNKAKHPLLDMQFHGEGVDADYEVSTISGTDFKFNLFGKVLELPGHGRMALENEKLATPIIMGRFSNARLPVIRF</sequence>
<dbReference type="InterPro" id="IPR001846">
    <property type="entry name" value="VWF_type-D"/>
</dbReference>
<dbReference type="EMBL" id="JALJOR010000001">
    <property type="protein sequence ID" value="KAK9828462.1"/>
    <property type="molecule type" value="Genomic_DNA"/>
</dbReference>
<organism evidence="3 4">
    <name type="scientific">[Myrmecia] bisecta</name>
    <dbReference type="NCBI Taxonomy" id="41462"/>
    <lineage>
        <taxon>Eukaryota</taxon>
        <taxon>Viridiplantae</taxon>
        <taxon>Chlorophyta</taxon>
        <taxon>core chlorophytes</taxon>
        <taxon>Trebouxiophyceae</taxon>
        <taxon>Trebouxiales</taxon>
        <taxon>Trebouxiaceae</taxon>
        <taxon>Myrmecia</taxon>
    </lineage>
</organism>
<feature type="domain" description="VWFD" evidence="2">
    <location>
        <begin position="73"/>
        <end position="168"/>
    </location>
</feature>
<dbReference type="PANTHER" id="PTHR31656">
    <property type="entry name" value="ROOT CAP DOMAIN-CONTAINING PROTEIN"/>
    <property type="match status" value="1"/>
</dbReference>
<name>A0AAW1R4A1_9CHLO</name>
<evidence type="ECO:0000259" key="2">
    <source>
        <dbReference type="Pfam" id="PF00094"/>
    </source>
</evidence>
<keyword evidence="4" id="KW-1185">Reference proteome</keyword>
<feature type="signal peptide" evidence="1">
    <location>
        <begin position="1"/>
        <end position="21"/>
    </location>
</feature>
<dbReference type="Proteomes" id="UP001489004">
    <property type="component" value="Unassembled WGS sequence"/>
</dbReference>
<evidence type="ECO:0000256" key="1">
    <source>
        <dbReference type="SAM" id="SignalP"/>
    </source>
</evidence>
<dbReference type="Pfam" id="PF00094">
    <property type="entry name" value="VWD"/>
    <property type="match status" value="1"/>
</dbReference>
<evidence type="ECO:0000313" key="3">
    <source>
        <dbReference type="EMBL" id="KAK9828462.1"/>
    </source>
</evidence>
<proteinExistence type="predicted"/>
<feature type="chain" id="PRO_5043632056" description="VWFD domain-containing protein" evidence="1">
    <location>
        <begin position="22"/>
        <end position="312"/>
    </location>
</feature>
<protein>
    <recommendedName>
        <fullName evidence="2">VWFD domain-containing protein</fullName>
    </recommendedName>
</protein>
<reference evidence="3 4" key="1">
    <citation type="journal article" date="2024" name="Nat. Commun.">
        <title>Phylogenomics reveals the evolutionary origins of lichenization in chlorophyte algae.</title>
        <authorList>
            <person name="Puginier C."/>
            <person name="Libourel C."/>
            <person name="Otte J."/>
            <person name="Skaloud P."/>
            <person name="Haon M."/>
            <person name="Grisel S."/>
            <person name="Petersen M."/>
            <person name="Berrin J.G."/>
            <person name="Delaux P.M."/>
            <person name="Dal Grande F."/>
            <person name="Keller J."/>
        </authorList>
    </citation>
    <scope>NUCLEOTIDE SEQUENCE [LARGE SCALE GENOMIC DNA]</scope>
    <source>
        <strain evidence="3 4">SAG 2043</strain>
    </source>
</reference>